<dbReference type="Gene3D" id="3.40.190.10">
    <property type="entry name" value="Periplasmic binding protein-like II"/>
    <property type="match status" value="1"/>
</dbReference>
<proteinExistence type="inferred from homology"/>
<dbReference type="PANTHER" id="PTHR42928">
    <property type="entry name" value="TRICARBOXYLATE-BINDING PROTEIN"/>
    <property type="match status" value="1"/>
</dbReference>
<accession>A0A4Z0BYV6</accession>
<dbReference type="SUPFAM" id="SSF53850">
    <property type="entry name" value="Periplasmic binding protein-like II"/>
    <property type="match status" value="1"/>
</dbReference>
<gene>
    <name evidence="2" type="ORF">EZ242_06295</name>
</gene>
<dbReference type="Proteomes" id="UP000297564">
    <property type="component" value="Unassembled WGS sequence"/>
</dbReference>
<dbReference type="OrthoDB" id="8898389at2"/>
<organism evidence="2 3">
    <name type="scientific">Ramlibacter rhizophilus</name>
    <dbReference type="NCBI Taxonomy" id="1781167"/>
    <lineage>
        <taxon>Bacteria</taxon>
        <taxon>Pseudomonadati</taxon>
        <taxon>Pseudomonadota</taxon>
        <taxon>Betaproteobacteria</taxon>
        <taxon>Burkholderiales</taxon>
        <taxon>Comamonadaceae</taxon>
        <taxon>Ramlibacter</taxon>
    </lineage>
</organism>
<dbReference type="InterPro" id="IPR042100">
    <property type="entry name" value="Bug_dom1"/>
</dbReference>
<sequence length="348" mass="36709">MRPAECDAARTGFQPVPASRRQAMHVLLNRRQVIAALAATPLLSHAQGYPTRAVKLVVGAPPGGPSDFMARIFGDNVGPTLGQSFVVDNRPGASGTLAAENVLKSPADGYTLYVSGPSSIAVAPHLFPKLGYKPEKDFVPINMLGAGAFVIVCHPSLPVKSMAELIAYAKANPGKVTYGSGGNGSSGHLATELLSSLAGIKMLHVPYKGDGQAVNDLLAGQIQLMITAPNVPAAQVKAGRLRMLAVTTRERVPSLPDAPTVHESGLRDFEYLGWIATFAPAGTPQAVIEQLSAAWHKVRSTPAVRQKLEDLAMVAPDRLVSGEPLQAFLRAESARLGRVIRDAGIRVE</sequence>
<dbReference type="PANTHER" id="PTHR42928:SF5">
    <property type="entry name" value="BLR1237 PROTEIN"/>
    <property type="match status" value="1"/>
</dbReference>
<dbReference type="Gene3D" id="3.40.190.150">
    <property type="entry name" value="Bordetella uptake gene, domain 1"/>
    <property type="match status" value="1"/>
</dbReference>
<evidence type="ECO:0000313" key="2">
    <source>
        <dbReference type="EMBL" id="TFZ03480.1"/>
    </source>
</evidence>
<dbReference type="AlphaFoldDB" id="A0A4Z0BYV6"/>
<evidence type="ECO:0000313" key="3">
    <source>
        <dbReference type="Proteomes" id="UP000297564"/>
    </source>
</evidence>
<protein>
    <submittedName>
        <fullName evidence="2">Tripartite tricarboxylate transporter substrate binding protein</fullName>
    </submittedName>
</protein>
<name>A0A4Z0BYV6_9BURK</name>
<keyword evidence="3" id="KW-1185">Reference proteome</keyword>
<dbReference type="Pfam" id="PF03401">
    <property type="entry name" value="TctC"/>
    <property type="match status" value="1"/>
</dbReference>
<dbReference type="CDD" id="cd07012">
    <property type="entry name" value="PBP2_Bug_TTT"/>
    <property type="match status" value="1"/>
</dbReference>
<evidence type="ECO:0000256" key="1">
    <source>
        <dbReference type="ARBA" id="ARBA00006987"/>
    </source>
</evidence>
<dbReference type="EMBL" id="SMLL01000002">
    <property type="protein sequence ID" value="TFZ03480.1"/>
    <property type="molecule type" value="Genomic_DNA"/>
</dbReference>
<dbReference type="PIRSF" id="PIRSF017082">
    <property type="entry name" value="YflP"/>
    <property type="match status" value="1"/>
</dbReference>
<comment type="caution">
    <text evidence="2">The sequence shown here is derived from an EMBL/GenBank/DDBJ whole genome shotgun (WGS) entry which is preliminary data.</text>
</comment>
<comment type="similarity">
    <text evidence="1">Belongs to the UPF0065 (bug) family.</text>
</comment>
<dbReference type="InterPro" id="IPR005064">
    <property type="entry name" value="BUG"/>
</dbReference>
<reference evidence="2 3" key="1">
    <citation type="submission" date="2019-03" db="EMBL/GenBank/DDBJ databases">
        <title>Ramlibacter rhizophilus CCTCC AB2015357, whole genome shotgun sequence.</title>
        <authorList>
            <person name="Zhang X."/>
            <person name="Feng G."/>
            <person name="Zhu H."/>
        </authorList>
    </citation>
    <scope>NUCLEOTIDE SEQUENCE [LARGE SCALE GENOMIC DNA]</scope>
    <source>
        <strain evidence="2 3">CCTCC AB2015357</strain>
    </source>
</reference>